<name>A0A5B8V0R6_9SPHI</name>
<dbReference type="InterPro" id="IPR003141">
    <property type="entry name" value="Pol/His_phosphatase_N"/>
</dbReference>
<keyword evidence="3" id="KW-0269">Exonuclease</keyword>
<dbReference type="GO" id="GO:0042578">
    <property type="term" value="F:phosphoric ester hydrolase activity"/>
    <property type="evidence" value="ECO:0007669"/>
    <property type="project" value="TreeGrafter"/>
</dbReference>
<protein>
    <submittedName>
        <fullName evidence="3">DNA polymerase/3'-5' exonuclease PolX</fullName>
    </submittedName>
</protein>
<dbReference type="OrthoDB" id="9808747at2"/>
<dbReference type="SUPFAM" id="SSF47802">
    <property type="entry name" value="DNA polymerase beta, N-terminal domain-like"/>
    <property type="match status" value="1"/>
</dbReference>
<dbReference type="AlphaFoldDB" id="A0A5B8V0R6"/>
<organism evidence="3 4">
    <name type="scientific">Mucilaginibacter ginsenosidivorans</name>
    <dbReference type="NCBI Taxonomy" id="398053"/>
    <lineage>
        <taxon>Bacteria</taxon>
        <taxon>Pseudomonadati</taxon>
        <taxon>Bacteroidota</taxon>
        <taxon>Sphingobacteriia</taxon>
        <taxon>Sphingobacteriales</taxon>
        <taxon>Sphingobacteriaceae</taxon>
        <taxon>Mucilaginibacter</taxon>
    </lineage>
</organism>
<dbReference type="GO" id="GO:0003677">
    <property type="term" value="F:DNA binding"/>
    <property type="evidence" value="ECO:0007669"/>
    <property type="project" value="InterPro"/>
</dbReference>
<dbReference type="GO" id="GO:0008270">
    <property type="term" value="F:zinc ion binding"/>
    <property type="evidence" value="ECO:0007669"/>
    <property type="project" value="TreeGrafter"/>
</dbReference>
<dbReference type="InterPro" id="IPR027421">
    <property type="entry name" value="DNA_pol_lamdba_lyase_dom_sf"/>
</dbReference>
<dbReference type="PIRSF" id="PIRSF005047">
    <property type="entry name" value="UCP005047_YshC"/>
    <property type="match status" value="1"/>
</dbReference>
<accession>A0A5B8V0R6</accession>
<dbReference type="SUPFAM" id="SSF89550">
    <property type="entry name" value="PHP domain-like"/>
    <property type="match status" value="1"/>
</dbReference>
<keyword evidence="4" id="KW-1185">Reference proteome</keyword>
<evidence type="ECO:0000313" key="4">
    <source>
        <dbReference type="Proteomes" id="UP000321479"/>
    </source>
</evidence>
<dbReference type="SMART" id="SM00483">
    <property type="entry name" value="POLXc"/>
    <property type="match status" value="1"/>
</dbReference>
<dbReference type="GO" id="GO:0003887">
    <property type="term" value="F:DNA-directed DNA polymerase activity"/>
    <property type="evidence" value="ECO:0007669"/>
    <property type="project" value="InterPro"/>
</dbReference>
<dbReference type="Pfam" id="PF14716">
    <property type="entry name" value="HHH_8"/>
    <property type="match status" value="1"/>
</dbReference>
<gene>
    <name evidence="3" type="ORF">FRZ54_20490</name>
</gene>
<dbReference type="GO" id="GO:0004527">
    <property type="term" value="F:exonuclease activity"/>
    <property type="evidence" value="ECO:0007669"/>
    <property type="project" value="UniProtKB-KW"/>
</dbReference>
<dbReference type="SUPFAM" id="SSF47781">
    <property type="entry name" value="RuvA domain 2-like"/>
    <property type="match status" value="1"/>
</dbReference>
<dbReference type="InterPro" id="IPR016195">
    <property type="entry name" value="Pol/histidinol_Pase-like"/>
</dbReference>
<evidence type="ECO:0000313" key="3">
    <source>
        <dbReference type="EMBL" id="QEC64842.1"/>
    </source>
</evidence>
<sequence>MENKPIARTLRLLSQLMELHDENPFKIKSLANAAFKVDKLSYPIAKKSQAEMEKIDGIGKSTAGKIVELIETGHIAEMQTLLDATPEGIVEMLGIKGIGPKKIVTIWKDLGIETVGELYYACNENRLIEAKGFGLKTQEEIAKVIEFRMASNGKFLYARVEAEAGDLFKKISALLPGANVSFTGEYRRCSEIITELSFLAGTADTAPGIAELSGSTLLNDIAATGNGITGETENKLLVRIDVTSSPSFYSELFKQTGTAEHVDAVTARITGNISDAESEEAIYQKAGLAWIPPELREGDTFIGKAAANNLPALITYADLKGTLHNHSTWSDGVNTPEEMALYCRDQLKLEYLGMCDHSRSAFYAKGLSIEQVLQQHEEIDSLNSKLNGFHIFKGIESDILNDGSLDYPEEILARFDFIVASVHSNLKMEKEKATARVIKAIENPYTTILGHPTGRLLLSRKGYDLDFKKVIDACAVNNVVIEINANPLRLDLDWHWHQYALDKGVMLSINPDAHRNEGFLDMHYGVLAARKGGLNKEMCLNAFTLEEIKKIFETKKNKVIA</sequence>
<dbReference type="Gene3D" id="3.30.210.10">
    <property type="entry name" value="DNA polymerase, thumb domain"/>
    <property type="match status" value="1"/>
</dbReference>
<dbReference type="SUPFAM" id="SSF81301">
    <property type="entry name" value="Nucleotidyltransferase"/>
    <property type="match status" value="1"/>
</dbReference>
<dbReference type="Gene3D" id="1.10.150.110">
    <property type="entry name" value="DNA polymerase beta, N-terminal domain-like"/>
    <property type="match status" value="1"/>
</dbReference>
<dbReference type="KEGG" id="mgin:FRZ54_20490"/>
<dbReference type="PANTHER" id="PTHR36928">
    <property type="entry name" value="PHOSPHATASE YCDX-RELATED"/>
    <property type="match status" value="1"/>
</dbReference>
<evidence type="ECO:0000259" key="2">
    <source>
        <dbReference type="SMART" id="SM00483"/>
    </source>
</evidence>
<dbReference type="Pfam" id="PF14520">
    <property type="entry name" value="HHH_5"/>
    <property type="match status" value="1"/>
</dbReference>
<dbReference type="GO" id="GO:0005829">
    <property type="term" value="C:cytosol"/>
    <property type="evidence" value="ECO:0007669"/>
    <property type="project" value="TreeGrafter"/>
</dbReference>
<dbReference type="RefSeq" id="WP_147033675.1">
    <property type="nucleotide sequence ID" value="NZ_CP042436.1"/>
</dbReference>
<dbReference type="InterPro" id="IPR010996">
    <property type="entry name" value="HHH_MUS81"/>
</dbReference>
<dbReference type="Proteomes" id="UP000321479">
    <property type="component" value="Chromosome"/>
</dbReference>
<keyword evidence="3" id="KW-0540">Nuclease</keyword>
<dbReference type="CDD" id="cd07436">
    <property type="entry name" value="PHP_PolX"/>
    <property type="match status" value="1"/>
</dbReference>
<dbReference type="Gene3D" id="1.10.150.20">
    <property type="entry name" value="5' to 3' exonuclease, C-terminal subdomain"/>
    <property type="match status" value="1"/>
</dbReference>
<dbReference type="InterPro" id="IPR002054">
    <property type="entry name" value="DNA-dir_DNA_pol_X"/>
</dbReference>
<dbReference type="InterPro" id="IPR050243">
    <property type="entry name" value="PHP_phosphatase"/>
</dbReference>
<dbReference type="InterPro" id="IPR043519">
    <property type="entry name" value="NT_sf"/>
</dbReference>
<dbReference type="Gene3D" id="3.20.20.140">
    <property type="entry name" value="Metal-dependent hydrolases"/>
    <property type="match status" value="1"/>
</dbReference>
<dbReference type="PANTHER" id="PTHR36928:SF1">
    <property type="entry name" value="PHOSPHATASE YCDX-RELATED"/>
    <property type="match status" value="1"/>
</dbReference>
<feature type="domain" description="DNA-directed DNA polymerase X" evidence="2">
    <location>
        <begin position="1"/>
        <end position="297"/>
    </location>
</feature>
<dbReference type="InterPro" id="IPR047967">
    <property type="entry name" value="PolX_PHP"/>
</dbReference>
<proteinExistence type="predicted"/>
<feature type="domain" description="Polymerase/histidinol phosphatase N-terminal" evidence="1">
    <location>
        <begin position="321"/>
        <end position="401"/>
    </location>
</feature>
<dbReference type="InterPro" id="IPR037160">
    <property type="entry name" value="DNA_Pol_thumb_sf"/>
</dbReference>
<evidence type="ECO:0000259" key="1">
    <source>
        <dbReference type="SMART" id="SM00481"/>
    </source>
</evidence>
<dbReference type="EMBL" id="CP042436">
    <property type="protein sequence ID" value="QEC64842.1"/>
    <property type="molecule type" value="Genomic_DNA"/>
</dbReference>
<reference evidence="3 4" key="1">
    <citation type="journal article" date="2017" name="Curr. Microbiol.">
        <title>Mucilaginibacter ginsenosidivorans sp. nov., Isolated from Soil of Ginseng Field.</title>
        <authorList>
            <person name="Kim M.M."/>
            <person name="Siddiqi M.Z."/>
            <person name="Im W.T."/>
        </authorList>
    </citation>
    <scope>NUCLEOTIDE SEQUENCE [LARGE SCALE GENOMIC DNA]</scope>
    <source>
        <strain evidence="3 4">Gsoil 3017</strain>
    </source>
</reference>
<dbReference type="InterPro" id="IPR022311">
    <property type="entry name" value="PolX-like"/>
</dbReference>
<dbReference type="InterPro" id="IPR010994">
    <property type="entry name" value="RuvA_2-like"/>
</dbReference>
<dbReference type="GO" id="GO:0071978">
    <property type="term" value="P:bacterial-type flagellum-dependent swarming motility"/>
    <property type="evidence" value="ECO:0007669"/>
    <property type="project" value="TreeGrafter"/>
</dbReference>
<keyword evidence="3" id="KW-0378">Hydrolase</keyword>
<dbReference type="SMART" id="SM00481">
    <property type="entry name" value="POLIIIAc"/>
    <property type="match status" value="1"/>
</dbReference>